<dbReference type="GeneID" id="87868347"/>
<reference evidence="1" key="2">
    <citation type="submission" date="2023-06" db="EMBL/GenBank/DDBJ databases">
        <authorList>
            <consortium name="Lawrence Berkeley National Laboratory"/>
            <person name="Haridas S."/>
            <person name="Hensen N."/>
            <person name="Bonometti L."/>
            <person name="Westerberg I."/>
            <person name="Brannstrom I.O."/>
            <person name="Guillou S."/>
            <person name="Cros-Aarteil S."/>
            <person name="Calhoun S."/>
            <person name="Kuo A."/>
            <person name="Mondo S."/>
            <person name="Pangilinan J."/>
            <person name="Riley R."/>
            <person name="Labutti K."/>
            <person name="Andreopoulos B."/>
            <person name="Lipzen A."/>
            <person name="Chen C."/>
            <person name="Yanf M."/>
            <person name="Daum C."/>
            <person name="Ng V."/>
            <person name="Clum A."/>
            <person name="Steindorff A."/>
            <person name="Ohm R."/>
            <person name="Martin F."/>
            <person name="Silar P."/>
            <person name="Natvig D."/>
            <person name="Lalanne C."/>
            <person name="Gautier V."/>
            <person name="Ament-Velasquez S.L."/>
            <person name="Kruys A."/>
            <person name="Hutchinson M.I."/>
            <person name="Powell A.J."/>
            <person name="Barry K."/>
            <person name="Miller A.N."/>
            <person name="Grigoriev I.V."/>
            <person name="Debuchy R."/>
            <person name="Gladieux P."/>
            <person name="Thoren M.H."/>
            <person name="Johannesson H."/>
        </authorList>
    </citation>
    <scope>NUCLEOTIDE SEQUENCE</scope>
    <source>
        <strain evidence="1">CBS 560.94</strain>
    </source>
</reference>
<accession>A0AAE0JQQ0</accession>
<evidence type="ECO:0000313" key="2">
    <source>
        <dbReference type="Proteomes" id="UP001278500"/>
    </source>
</evidence>
<comment type="caution">
    <text evidence="1">The sequence shown here is derived from an EMBL/GenBank/DDBJ whole genome shotgun (WGS) entry which is preliminary data.</text>
</comment>
<proteinExistence type="predicted"/>
<gene>
    <name evidence="1" type="ORF">B0H65DRAFT_63941</name>
</gene>
<dbReference type="Proteomes" id="UP001278500">
    <property type="component" value="Unassembled WGS sequence"/>
</dbReference>
<evidence type="ECO:0000313" key="1">
    <source>
        <dbReference type="EMBL" id="KAK3355946.1"/>
    </source>
</evidence>
<name>A0AAE0JQQ0_9PEZI</name>
<sequence length="141" mass="14991">MARLVRRLLLGRPSAQPDSVAQSSPALVNRPSWTRGAAQPKLVAVDCCEILGRAKPSLADCQGPATRVRVTSTGDNGGAIWENMGQYQRESGFHMVLESVLAAVVGMGGQPVQVDPAVAITHLSIRPSLSLIISRGPDRLR</sequence>
<organism evidence="1 2">
    <name type="scientific">Neurospora tetraspora</name>
    <dbReference type="NCBI Taxonomy" id="94610"/>
    <lineage>
        <taxon>Eukaryota</taxon>
        <taxon>Fungi</taxon>
        <taxon>Dikarya</taxon>
        <taxon>Ascomycota</taxon>
        <taxon>Pezizomycotina</taxon>
        <taxon>Sordariomycetes</taxon>
        <taxon>Sordariomycetidae</taxon>
        <taxon>Sordariales</taxon>
        <taxon>Sordariaceae</taxon>
        <taxon>Neurospora</taxon>
    </lineage>
</organism>
<dbReference type="RefSeq" id="XP_062687324.1">
    <property type="nucleotide sequence ID" value="XM_062831193.1"/>
</dbReference>
<protein>
    <submittedName>
        <fullName evidence="1">Uncharacterized protein</fullName>
    </submittedName>
</protein>
<keyword evidence="2" id="KW-1185">Reference proteome</keyword>
<reference evidence="1" key="1">
    <citation type="journal article" date="2023" name="Mol. Phylogenet. Evol.">
        <title>Genome-scale phylogeny and comparative genomics of the fungal order Sordariales.</title>
        <authorList>
            <person name="Hensen N."/>
            <person name="Bonometti L."/>
            <person name="Westerberg I."/>
            <person name="Brannstrom I.O."/>
            <person name="Guillou S."/>
            <person name="Cros-Aarteil S."/>
            <person name="Calhoun S."/>
            <person name="Haridas S."/>
            <person name="Kuo A."/>
            <person name="Mondo S."/>
            <person name="Pangilinan J."/>
            <person name="Riley R."/>
            <person name="LaButti K."/>
            <person name="Andreopoulos B."/>
            <person name="Lipzen A."/>
            <person name="Chen C."/>
            <person name="Yan M."/>
            <person name="Daum C."/>
            <person name="Ng V."/>
            <person name="Clum A."/>
            <person name="Steindorff A."/>
            <person name="Ohm R.A."/>
            <person name="Martin F."/>
            <person name="Silar P."/>
            <person name="Natvig D.O."/>
            <person name="Lalanne C."/>
            <person name="Gautier V."/>
            <person name="Ament-Velasquez S.L."/>
            <person name="Kruys A."/>
            <person name="Hutchinson M.I."/>
            <person name="Powell A.J."/>
            <person name="Barry K."/>
            <person name="Miller A.N."/>
            <person name="Grigoriev I.V."/>
            <person name="Debuchy R."/>
            <person name="Gladieux P."/>
            <person name="Hiltunen Thoren M."/>
            <person name="Johannesson H."/>
        </authorList>
    </citation>
    <scope>NUCLEOTIDE SEQUENCE</scope>
    <source>
        <strain evidence="1">CBS 560.94</strain>
    </source>
</reference>
<dbReference type="AlphaFoldDB" id="A0AAE0JQQ0"/>
<dbReference type="EMBL" id="JAUEPP010000001">
    <property type="protein sequence ID" value="KAK3355946.1"/>
    <property type="molecule type" value="Genomic_DNA"/>
</dbReference>